<dbReference type="Proteomes" id="UP001205609">
    <property type="component" value="Unassembled WGS sequence"/>
</dbReference>
<protein>
    <submittedName>
        <fullName evidence="1">Uncharacterized protein</fullName>
    </submittedName>
</protein>
<comment type="caution">
    <text evidence="1">The sequence shown here is derived from an EMBL/GenBank/DDBJ whole genome shotgun (WGS) entry which is preliminary data.</text>
</comment>
<reference evidence="1 2" key="1">
    <citation type="journal article" date="2023" name="Int. J. Syst. Evol. Microbiol.">
        <title>Streptococcus sciuri sp. nov., Staphylococcus marylandisciuri sp. nov. and Staphylococcus americanisciuri sp. nov., isolated from faeces of eastern grey squirrel (Sciurus carolinensis).</title>
        <authorList>
            <person name="Volokhov D.V."/>
            <person name="Zagorodnyaya T.A."/>
            <person name="Furtak V.A."/>
            <person name="Nattanmai G."/>
            <person name="Randall L."/>
            <person name="Jose S."/>
            <person name="Gao Y."/>
            <person name="Eisenberg T."/>
            <person name="Delmonte P."/>
            <person name="Blom J."/>
            <person name="Mitchell K.K."/>
        </authorList>
    </citation>
    <scope>NUCLEOTIDE SEQUENCE [LARGE SCALE GENOMIC DNA]</scope>
    <source>
        <strain evidence="1 2">GRT3</strain>
    </source>
</reference>
<organism evidence="1 2">
    <name type="scientific">Staphylococcus americanisciuri</name>
    <dbReference type="NCBI Taxonomy" id="2973940"/>
    <lineage>
        <taxon>Bacteria</taxon>
        <taxon>Bacillati</taxon>
        <taxon>Bacillota</taxon>
        <taxon>Bacilli</taxon>
        <taxon>Bacillales</taxon>
        <taxon>Staphylococcaceae</taxon>
        <taxon>Staphylococcus</taxon>
    </lineage>
</organism>
<dbReference type="RefSeq" id="WP_259197669.1">
    <property type="nucleotide sequence ID" value="NZ_JANUXY010000001.1"/>
</dbReference>
<sequence length="67" mass="6714">MTIMVADAGGTVAGALVSLIPGIGWTIAGALAASIAGTLAGQGIKGGIEVKGLIRNKNVIVYSWKYQ</sequence>
<name>A0ABT2EYH2_9STAP</name>
<dbReference type="EMBL" id="JANUXY010000001">
    <property type="protein sequence ID" value="MCS4485311.1"/>
    <property type="molecule type" value="Genomic_DNA"/>
</dbReference>
<evidence type="ECO:0000313" key="1">
    <source>
        <dbReference type="EMBL" id="MCS4485311.1"/>
    </source>
</evidence>
<keyword evidence="2" id="KW-1185">Reference proteome</keyword>
<gene>
    <name evidence="1" type="ORF">NXS11_00225</name>
</gene>
<accession>A0ABT2EYH2</accession>
<evidence type="ECO:0000313" key="2">
    <source>
        <dbReference type="Proteomes" id="UP001205609"/>
    </source>
</evidence>
<proteinExistence type="predicted"/>